<keyword evidence="1" id="KW-0175">Coiled coil</keyword>
<keyword evidence="3" id="KW-1185">Reference proteome</keyword>
<reference evidence="2 3" key="1">
    <citation type="submission" date="2016-07" db="EMBL/GenBank/DDBJ databases">
        <title>Characterization of three bacteriophages infecting bacteria isolated from shrimp culture pond water.</title>
        <authorList>
            <person name="Khoa H.V."/>
        </authorList>
    </citation>
    <scope>NUCLEOTIDE SEQUENCE [LARGE SCALE GENOMIC DNA]</scope>
</reference>
<dbReference type="EMBL" id="LC168164">
    <property type="protein sequence ID" value="BAV39278.1"/>
    <property type="molecule type" value="Genomic_DNA"/>
</dbReference>
<gene>
    <name evidence="2" type="ORF">BPT24_152</name>
</gene>
<evidence type="ECO:0000256" key="1">
    <source>
        <dbReference type="SAM" id="Coils"/>
    </source>
</evidence>
<proteinExistence type="predicted"/>
<name>A0A1B4XWV1_9CAUD</name>
<protein>
    <submittedName>
        <fullName evidence="2">Uncharacterized protein</fullName>
    </submittedName>
</protein>
<organism evidence="2 3">
    <name type="scientific">Tenacibaculum phage pT24</name>
    <dbReference type="NCBI Taxonomy" id="1880590"/>
    <lineage>
        <taxon>Viruses</taxon>
        <taxon>Duplodnaviria</taxon>
        <taxon>Heunggongvirae</taxon>
        <taxon>Uroviricota</taxon>
        <taxon>Caudoviricetes</taxon>
        <taxon>Kungbxnavirus</taxon>
        <taxon>Kungbxnavirus pT24</taxon>
    </lineage>
</organism>
<evidence type="ECO:0000313" key="3">
    <source>
        <dbReference type="Proteomes" id="UP000224877"/>
    </source>
</evidence>
<accession>A0A1B4XWV1</accession>
<evidence type="ECO:0000313" key="2">
    <source>
        <dbReference type="EMBL" id="BAV39278.1"/>
    </source>
</evidence>
<sequence>METIFEKIEDLKRQISDKEDLLETLKKLFKEENPFFQDNYDLRELYNSDTIIFESYLKTFVDLVSKDYTPSRDSFYVQTFGSCFPRHEPRNRTSDISKNYITFEIGQSTMYERVAYGRTYEEIVKFITLQTRPIREIWVKCLNRKSDFNFSLEEFKKLLIDGDSKTLEYFNEFIEYKSLPLHSILDVDYEFNIFIAYYEQRN</sequence>
<feature type="coiled-coil region" evidence="1">
    <location>
        <begin position="1"/>
        <end position="31"/>
    </location>
</feature>
<dbReference type="Proteomes" id="UP000224877">
    <property type="component" value="Segment"/>
</dbReference>